<dbReference type="InterPro" id="IPR038158">
    <property type="entry name" value="H-NOX_domain_sf"/>
</dbReference>
<feature type="domain" description="Heme NO-binding" evidence="1">
    <location>
        <begin position="2"/>
        <end position="158"/>
    </location>
</feature>
<dbReference type="OrthoDB" id="7266652at2"/>
<dbReference type="EMBL" id="VFPT01000004">
    <property type="protein sequence ID" value="TQM89996.1"/>
    <property type="molecule type" value="Genomic_DNA"/>
</dbReference>
<evidence type="ECO:0000313" key="4">
    <source>
        <dbReference type="Proteomes" id="UP000320582"/>
    </source>
</evidence>
<evidence type="ECO:0000259" key="1">
    <source>
        <dbReference type="Pfam" id="PF07700"/>
    </source>
</evidence>
<evidence type="ECO:0000313" key="3">
    <source>
        <dbReference type="EMBL" id="TQM91500.1"/>
    </source>
</evidence>
<dbReference type="Pfam" id="PF07700">
    <property type="entry name" value="HNOB"/>
    <property type="match status" value="1"/>
</dbReference>
<protein>
    <submittedName>
        <fullName evidence="2">Heme-NO-binding protein</fullName>
    </submittedName>
</protein>
<gene>
    <name evidence="3" type="ORF">BD293_0053</name>
    <name evidence="2" type="ORF">BD293_4315</name>
</gene>
<sequence>MKGIMFTELLAMAEDSFGEEAVDRVIEALDLPSGGAYTSVGNYPCEELFNLIGGFSANSGLSAAALQRLFGHWMMQSFARHYPQFFEGREGSLDMLEAIEDDIHVEVRKLYPDADLPTFNTRRDGPGRLDMTYRSPRALAEFCHGLIESCTDHFGESACVSRRDRSEDGRTVATFRIHIRRDA</sequence>
<dbReference type="GO" id="GO:0020037">
    <property type="term" value="F:heme binding"/>
    <property type="evidence" value="ECO:0007669"/>
    <property type="project" value="InterPro"/>
</dbReference>
<dbReference type="EMBL" id="VFPT01000001">
    <property type="protein sequence ID" value="TQM91500.1"/>
    <property type="molecule type" value="Genomic_DNA"/>
</dbReference>
<dbReference type="SUPFAM" id="SSF111126">
    <property type="entry name" value="Ligand-binding domain in the NO signalling and Golgi transport"/>
    <property type="match status" value="1"/>
</dbReference>
<dbReference type="Gene3D" id="3.90.1520.10">
    <property type="entry name" value="H-NOX domain"/>
    <property type="match status" value="1"/>
</dbReference>
<dbReference type="InterPro" id="IPR011644">
    <property type="entry name" value="Heme_NO-bd"/>
</dbReference>
<dbReference type="Proteomes" id="UP000320582">
    <property type="component" value="Unassembled WGS sequence"/>
</dbReference>
<proteinExistence type="predicted"/>
<dbReference type="InterPro" id="IPR024096">
    <property type="entry name" value="NO_sig/Golgi_transp_ligand-bd"/>
</dbReference>
<dbReference type="AlphaFoldDB" id="A0A543K4I8"/>
<evidence type="ECO:0000313" key="2">
    <source>
        <dbReference type="EMBL" id="TQM89996.1"/>
    </source>
</evidence>
<name>A0A543K4I8_9RHOB</name>
<organism evidence="2 4">
    <name type="scientific">Roseinatronobacter monicus</name>
    <dbReference type="NCBI Taxonomy" id="393481"/>
    <lineage>
        <taxon>Bacteria</taxon>
        <taxon>Pseudomonadati</taxon>
        <taxon>Pseudomonadota</taxon>
        <taxon>Alphaproteobacteria</taxon>
        <taxon>Rhodobacterales</taxon>
        <taxon>Paracoccaceae</taxon>
        <taxon>Roseinatronobacter</taxon>
    </lineage>
</organism>
<comment type="caution">
    <text evidence="2">The sequence shown here is derived from an EMBL/GenBank/DDBJ whole genome shotgun (WGS) entry which is preliminary data.</text>
</comment>
<accession>A0A543K4I8</accession>
<keyword evidence="4" id="KW-1185">Reference proteome</keyword>
<reference evidence="2 4" key="1">
    <citation type="submission" date="2019-06" db="EMBL/GenBank/DDBJ databases">
        <title>Genomic Encyclopedia of Archaeal and Bacterial Type Strains, Phase II (KMG-II): from individual species to whole genera.</title>
        <authorList>
            <person name="Goeker M."/>
        </authorList>
    </citation>
    <scope>NUCLEOTIDE SEQUENCE [LARGE SCALE GENOMIC DNA]</scope>
    <source>
        <strain evidence="2 4">DSM 18423</strain>
    </source>
</reference>